<dbReference type="Pfam" id="PF13646">
    <property type="entry name" value="HEAT_2"/>
    <property type="match status" value="2"/>
</dbReference>
<dbReference type="SMART" id="SM00567">
    <property type="entry name" value="EZ_HEAT"/>
    <property type="match status" value="8"/>
</dbReference>
<dbReference type="PANTHER" id="PTHR12697">
    <property type="entry name" value="PBS LYASE HEAT-LIKE PROTEIN"/>
    <property type="match status" value="1"/>
</dbReference>
<feature type="transmembrane region" description="Helical" evidence="2">
    <location>
        <begin position="26"/>
        <end position="43"/>
    </location>
</feature>
<dbReference type="PANTHER" id="PTHR12697:SF5">
    <property type="entry name" value="DEOXYHYPUSINE HYDROXYLASE"/>
    <property type="match status" value="1"/>
</dbReference>
<keyword evidence="4" id="KW-1185">Reference proteome</keyword>
<dbReference type="InterPro" id="IPR011989">
    <property type="entry name" value="ARM-like"/>
</dbReference>
<organism evidence="3 4">
    <name type="scientific">Paludisphaera borealis</name>
    <dbReference type="NCBI Taxonomy" id="1387353"/>
    <lineage>
        <taxon>Bacteria</taxon>
        <taxon>Pseudomonadati</taxon>
        <taxon>Planctomycetota</taxon>
        <taxon>Planctomycetia</taxon>
        <taxon>Isosphaerales</taxon>
        <taxon>Isosphaeraceae</taxon>
        <taxon>Paludisphaera</taxon>
    </lineage>
</organism>
<dbReference type="EMBL" id="CP019082">
    <property type="protein sequence ID" value="APW61738.1"/>
    <property type="molecule type" value="Genomic_DNA"/>
</dbReference>
<evidence type="ECO:0000313" key="4">
    <source>
        <dbReference type="Proteomes" id="UP000186309"/>
    </source>
</evidence>
<dbReference type="PROSITE" id="PS50077">
    <property type="entry name" value="HEAT_REPEAT"/>
    <property type="match status" value="1"/>
</dbReference>
<dbReference type="Gene3D" id="1.25.10.10">
    <property type="entry name" value="Leucine-rich Repeat Variant"/>
    <property type="match status" value="3"/>
</dbReference>
<dbReference type="InterPro" id="IPR021133">
    <property type="entry name" value="HEAT_type_2"/>
</dbReference>
<dbReference type="OrthoDB" id="291116at2"/>
<keyword evidence="2" id="KW-0472">Membrane</keyword>
<proteinExistence type="predicted"/>
<keyword evidence="2" id="KW-0812">Transmembrane</keyword>
<evidence type="ECO:0000313" key="3">
    <source>
        <dbReference type="EMBL" id="APW61738.1"/>
    </source>
</evidence>
<protein>
    <submittedName>
        <fullName evidence="3">Uncharacterized protein</fullName>
    </submittedName>
</protein>
<keyword evidence="2" id="KW-1133">Transmembrane helix</keyword>
<dbReference type="GO" id="GO:0016491">
    <property type="term" value="F:oxidoreductase activity"/>
    <property type="evidence" value="ECO:0007669"/>
    <property type="project" value="TreeGrafter"/>
</dbReference>
<evidence type="ECO:0000256" key="2">
    <source>
        <dbReference type="SAM" id="Phobius"/>
    </source>
</evidence>
<sequence length="545" mass="56337">MSTNSDGSLNPAIGGPKGVRRGLTGVRALMVLVACCGAILWAWRHLAENSDPGLLEARSFQERSIGMIRSGKPAERVTGIQQLERLHAGVASVSVPPLVTALEDSNAEVRIAAAGALSWICFGESGSCSGGEVWQAAAAALIRCLKDRDPAVRVAATKALASIGTSLANSDSGGETETIRASAAALIQCLNDPAPGVRSAAAIGLVDLASPGIAAPPIDRATVMDALVELLGDRDAGVRLSAIKSMISHPWGSVPPSALAEALEDESAENRAAVVSGLSKFRIGLDPWVPILLRLAAHDPDSNVRVECLRTLSFTFKPPAVTLAVVPVLIASLRSTDATVRSQAASILSAFSTDAVAAVPDLLRVLNEPHDAKVALFGGGPWAAEPACEAARALGRIAPGTAEAKEVVAGLIAFTRSGPPSRHGWAAYALSDFGTAAEEAVPALVKLVNDHPLDDRFDHEASVVLALTKIAPGTPSAGQAVAALLPGLQSKVWVSQIRALDALGRFGPSAAEAVPRIRALKDDPRAEVRRAAARALSDIENEQAP</sequence>
<reference evidence="4" key="1">
    <citation type="submission" date="2016-12" db="EMBL/GenBank/DDBJ databases">
        <title>Comparative genomics of four Isosphaeraceae planctomycetes: a common pool of plasmids and glycoside hydrolase genes.</title>
        <authorList>
            <person name="Ivanova A."/>
        </authorList>
    </citation>
    <scope>NUCLEOTIDE SEQUENCE [LARGE SCALE GENOMIC DNA]</scope>
    <source>
        <strain evidence="4">PX4</strain>
    </source>
</reference>
<dbReference type="Pfam" id="PF03130">
    <property type="entry name" value="HEAT_PBS"/>
    <property type="match status" value="1"/>
</dbReference>
<dbReference type="Pfam" id="PF20168">
    <property type="entry name" value="PDS5"/>
    <property type="match status" value="1"/>
</dbReference>
<dbReference type="Proteomes" id="UP000186309">
    <property type="component" value="Chromosome"/>
</dbReference>
<evidence type="ECO:0000256" key="1">
    <source>
        <dbReference type="ARBA" id="ARBA00045876"/>
    </source>
</evidence>
<dbReference type="InterPro" id="IPR004155">
    <property type="entry name" value="PBS_lyase_HEAT"/>
</dbReference>
<gene>
    <name evidence="3" type="ORF">BSF38_03266</name>
</gene>
<dbReference type="KEGG" id="pbor:BSF38_03266"/>
<dbReference type="SUPFAM" id="SSF48371">
    <property type="entry name" value="ARM repeat"/>
    <property type="match status" value="1"/>
</dbReference>
<name>A0A1U7CS56_9BACT</name>
<accession>A0A1U7CS56</accession>
<dbReference type="RefSeq" id="WP_076347324.1">
    <property type="nucleotide sequence ID" value="NZ_CP019082.1"/>
</dbReference>
<dbReference type="STRING" id="1387353.BSF38_03266"/>
<dbReference type="InterPro" id="IPR016024">
    <property type="entry name" value="ARM-type_fold"/>
</dbReference>
<dbReference type="AlphaFoldDB" id="A0A1U7CS56"/>
<comment type="function">
    <text evidence="1">Catalyzes the hydroxylation of the N(6)-(4-aminobutyl)-L-lysine intermediate produced by deoxyhypusine synthase/DHPS on a critical lysine of the eukaryotic translation initiation factor 5A/eIF-5A. This is the second step of the post-translational modification of that lysine into an unusual amino acid residue named hypusine. Hypusination is unique to mature eIF-5A factor and is essential for its function.</text>
</comment>